<organism evidence="2 3">
    <name type="scientific">Pseudomonas aeruginosa</name>
    <dbReference type="NCBI Taxonomy" id="287"/>
    <lineage>
        <taxon>Bacteria</taxon>
        <taxon>Pseudomonadati</taxon>
        <taxon>Pseudomonadota</taxon>
        <taxon>Gammaproteobacteria</taxon>
        <taxon>Pseudomonadales</taxon>
        <taxon>Pseudomonadaceae</taxon>
        <taxon>Pseudomonas</taxon>
    </lineage>
</organism>
<gene>
    <name evidence="2" type="ORF">DT376_35550</name>
</gene>
<evidence type="ECO:0000313" key="3">
    <source>
        <dbReference type="Proteomes" id="UP000253594"/>
    </source>
</evidence>
<proteinExistence type="predicted"/>
<evidence type="ECO:0000313" key="2">
    <source>
        <dbReference type="EMBL" id="RCI70251.1"/>
    </source>
</evidence>
<reference evidence="2 3" key="1">
    <citation type="submission" date="2018-07" db="EMBL/GenBank/DDBJ databases">
        <title>Mechanisms of high-level aminoglycoside resistance among Gram-negative pathogens in Brazil.</title>
        <authorList>
            <person name="Ballaben A.S."/>
            <person name="Darini A.L.C."/>
            <person name="Doi Y."/>
        </authorList>
    </citation>
    <scope>NUCLEOTIDE SEQUENCE [LARGE SCALE GENOMIC DNA]</scope>
    <source>
        <strain evidence="2 3">B2-305</strain>
    </source>
</reference>
<feature type="region of interest" description="Disordered" evidence="1">
    <location>
        <begin position="41"/>
        <end position="62"/>
    </location>
</feature>
<dbReference type="EMBL" id="QORE01002273">
    <property type="protein sequence ID" value="RCI70251.1"/>
    <property type="molecule type" value="Genomic_DNA"/>
</dbReference>
<accession>A0A367LZ72</accession>
<dbReference type="AlphaFoldDB" id="A0A367LZ72"/>
<name>A0A367LZ72_PSEAI</name>
<feature type="non-terminal residue" evidence="2">
    <location>
        <position position="1"/>
    </location>
</feature>
<protein>
    <submittedName>
        <fullName evidence="2">Uncharacterized protein</fullName>
    </submittedName>
</protein>
<comment type="caution">
    <text evidence="2">The sequence shown here is derived from an EMBL/GenBank/DDBJ whole genome shotgun (WGS) entry which is preliminary data.</text>
</comment>
<sequence length="62" mass="6867">LFATLHSLQLQDLRAERTVDPDQAGLLRKCHEIILDPRPSLAPLERRHPSSIGADAVERGDA</sequence>
<dbReference type="Proteomes" id="UP000253594">
    <property type="component" value="Unassembled WGS sequence"/>
</dbReference>
<evidence type="ECO:0000256" key="1">
    <source>
        <dbReference type="SAM" id="MobiDB-lite"/>
    </source>
</evidence>